<feature type="compositionally biased region" description="Pro residues" evidence="1">
    <location>
        <begin position="135"/>
        <end position="150"/>
    </location>
</feature>
<proteinExistence type="predicted"/>
<dbReference type="Pfam" id="PF10045">
    <property type="entry name" value="DUF2280"/>
    <property type="match status" value="1"/>
</dbReference>
<name>A0ABU0YNE3_9PROT</name>
<organism evidence="2 3">
    <name type="scientific">Dongia sedimenti</name>
    <dbReference type="NCBI Taxonomy" id="3064282"/>
    <lineage>
        <taxon>Bacteria</taxon>
        <taxon>Pseudomonadati</taxon>
        <taxon>Pseudomonadota</taxon>
        <taxon>Alphaproteobacteria</taxon>
        <taxon>Rhodospirillales</taxon>
        <taxon>Dongiaceae</taxon>
        <taxon>Dongia</taxon>
    </lineage>
</organism>
<dbReference type="Proteomes" id="UP001230156">
    <property type="component" value="Unassembled WGS sequence"/>
</dbReference>
<evidence type="ECO:0000256" key="1">
    <source>
        <dbReference type="SAM" id="MobiDB-lite"/>
    </source>
</evidence>
<evidence type="ECO:0000313" key="2">
    <source>
        <dbReference type="EMBL" id="MDQ7248742.1"/>
    </source>
</evidence>
<evidence type="ECO:0000313" key="3">
    <source>
        <dbReference type="Proteomes" id="UP001230156"/>
    </source>
</evidence>
<dbReference type="InterPro" id="IPR018738">
    <property type="entry name" value="DUF2280"/>
</dbReference>
<gene>
    <name evidence="2" type="ORF">Q8A70_13745</name>
</gene>
<dbReference type="EMBL" id="JAUYVI010000004">
    <property type="protein sequence ID" value="MDQ7248742.1"/>
    <property type="molecule type" value="Genomic_DNA"/>
</dbReference>
<keyword evidence="3" id="KW-1185">Reference proteome</keyword>
<comment type="caution">
    <text evidence="2">The sequence shown here is derived from an EMBL/GenBank/DDBJ whole genome shotgun (WGS) entry which is preliminary data.</text>
</comment>
<accession>A0ABU0YNE3</accession>
<feature type="compositionally biased region" description="Low complexity" evidence="1">
    <location>
        <begin position="151"/>
        <end position="171"/>
    </location>
</feature>
<reference evidence="3" key="1">
    <citation type="submission" date="2023-08" db="EMBL/GenBank/DDBJ databases">
        <title>Rhodospirillaceae gen. nov., a novel taxon isolated from the Yangtze River Yuezi River estuary sludge.</title>
        <authorList>
            <person name="Ruan L."/>
        </authorList>
    </citation>
    <scope>NUCLEOTIDE SEQUENCE [LARGE SCALE GENOMIC DNA]</scope>
    <source>
        <strain evidence="3">R-7</strain>
    </source>
</reference>
<protein>
    <submittedName>
        <fullName evidence="2">DUF2280 domain-containing protein</fullName>
    </submittedName>
</protein>
<sequence>MPHLTDEIKTFIVKGLACYDTPSQVAEAVRVEFDIVVSRQQVHEYDPACARPPAQRWRDLHAATRAALLRELGEIGIAHRAVRLRRLDRLASRSERNNVTTALKCIEMAAKECGGMYENRKPIVLQPSLPQSATPTPPALQPAAPQPAMPQPAAIQQPSSPKRPTPKAAAPRPRPQPTTLESTAIAPTVLRPAPPPQPAPFLSVPLPVMPQPDKPASSAPQPLAVLAQTPASPASPPSPPLSRVERYLAYVADRHARDRAVAAQARLDSAGTPTLHVPSQCESL</sequence>
<dbReference type="RefSeq" id="WP_379956225.1">
    <property type="nucleotide sequence ID" value="NZ_JAUYVI010000004.1"/>
</dbReference>
<feature type="region of interest" description="Disordered" evidence="1">
    <location>
        <begin position="127"/>
        <end position="241"/>
    </location>
</feature>